<evidence type="ECO:0000313" key="6">
    <source>
        <dbReference type="EMBL" id="KAG5647852.1"/>
    </source>
</evidence>
<feature type="region of interest" description="Disordered" evidence="5">
    <location>
        <begin position="477"/>
        <end position="521"/>
    </location>
</feature>
<feature type="repeat" description="WD" evidence="4">
    <location>
        <begin position="232"/>
        <end position="266"/>
    </location>
</feature>
<dbReference type="InterPro" id="IPR021772">
    <property type="entry name" value="WDR48/Bun107"/>
</dbReference>
<dbReference type="Pfam" id="PF00400">
    <property type="entry name" value="WD40"/>
    <property type="match status" value="5"/>
</dbReference>
<dbReference type="GO" id="GO:0043130">
    <property type="term" value="F:ubiquitin binding"/>
    <property type="evidence" value="ECO:0007669"/>
    <property type="project" value="TreeGrafter"/>
</dbReference>
<evidence type="ECO:0000256" key="2">
    <source>
        <dbReference type="ARBA" id="ARBA00022574"/>
    </source>
</evidence>
<feature type="compositionally biased region" description="Polar residues" evidence="5">
    <location>
        <begin position="507"/>
        <end position="519"/>
    </location>
</feature>
<dbReference type="PROSITE" id="PS00678">
    <property type="entry name" value="WD_REPEATS_1"/>
    <property type="match status" value="1"/>
</dbReference>
<keyword evidence="3" id="KW-0677">Repeat</keyword>
<dbReference type="OrthoDB" id="2421129at2759"/>
<dbReference type="Proteomes" id="UP000775547">
    <property type="component" value="Unassembled WGS sequence"/>
</dbReference>
<dbReference type="PANTHER" id="PTHR19862:SF14">
    <property type="entry name" value="WD REPEAT-CONTAINING PROTEIN 48"/>
    <property type="match status" value="1"/>
</dbReference>
<comment type="caution">
    <text evidence="6">The sequence shown here is derived from an EMBL/GenBank/DDBJ whole genome shotgun (WGS) entry which is preliminary data.</text>
</comment>
<dbReference type="InterPro" id="IPR001680">
    <property type="entry name" value="WD40_rpt"/>
</dbReference>
<feature type="region of interest" description="Disordered" evidence="5">
    <location>
        <begin position="571"/>
        <end position="603"/>
    </location>
</feature>
<dbReference type="AlphaFoldDB" id="A0A9P7GC59"/>
<accession>A0A9P7GC59</accession>
<reference evidence="6" key="1">
    <citation type="submission" date="2020-07" db="EMBL/GenBank/DDBJ databases">
        <authorList>
            <person name="Nieuwenhuis M."/>
            <person name="Van De Peppel L.J.J."/>
        </authorList>
    </citation>
    <scope>NUCLEOTIDE SEQUENCE</scope>
    <source>
        <strain evidence="6">AP01</strain>
        <tissue evidence="6">Mycelium</tissue>
    </source>
</reference>
<dbReference type="CDD" id="cd00200">
    <property type="entry name" value="WD40"/>
    <property type="match status" value="1"/>
</dbReference>
<dbReference type="PROSITE" id="PS50294">
    <property type="entry name" value="WD_REPEATS_REGION"/>
    <property type="match status" value="2"/>
</dbReference>
<organism evidence="6 7">
    <name type="scientific">Asterophora parasitica</name>
    <dbReference type="NCBI Taxonomy" id="117018"/>
    <lineage>
        <taxon>Eukaryota</taxon>
        <taxon>Fungi</taxon>
        <taxon>Dikarya</taxon>
        <taxon>Basidiomycota</taxon>
        <taxon>Agaricomycotina</taxon>
        <taxon>Agaricomycetes</taxon>
        <taxon>Agaricomycetidae</taxon>
        <taxon>Agaricales</taxon>
        <taxon>Tricholomatineae</taxon>
        <taxon>Lyophyllaceae</taxon>
        <taxon>Asterophora</taxon>
    </lineage>
</organism>
<dbReference type="PANTHER" id="PTHR19862">
    <property type="entry name" value="WD REPEAT-CONTAINING PROTEIN 48"/>
    <property type="match status" value="1"/>
</dbReference>
<dbReference type="InterPro" id="IPR036322">
    <property type="entry name" value="WD40_repeat_dom_sf"/>
</dbReference>
<evidence type="ECO:0000256" key="3">
    <source>
        <dbReference type="ARBA" id="ARBA00022737"/>
    </source>
</evidence>
<protein>
    <recommendedName>
        <fullName evidence="8">WD40 repeat-like protein</fullName>
    </recommendedName>
</protein>
<feature type="compositionally biased region" description="Polar residues" evidence="5">
    <location>
        <begin position="832"/>
        <end position="844"/>
    </location>
</feature>
<dbReference type="InterPro" id="IPR019775">
    <property type="entry name" value="WD40_repeat_CS"/>
</dbReference>
<sequence>MAQQKRRVSYVIPAPTVPVPRLQLPPLGISRLGLLGPLLIPLENAADSEGPKTSSHPRHRLGISSLALDASSQLAGQDSPEGILYSAGRDGLVMSWDLGIPMKKRRSMPVDGLRRTDLRWETLTGWADGSIDEETDDDDRLQSDGDVLGEVTRRRLAKDPSYIPYDNQWETDLSAFKPSTRSEFRQCAQVSSEWVNDILLCNNQQTVISASSDGTIKSWSPHASNSPDPSTIGTHSDYVRCLTQSREQNWVASGSFDRTIKLWDLSRAGQHDPLVTMNPPDANAPKSSIYALAADPLGATIASGSPERVVRLWDPRTGKRTGKLVGHTDNIRAILISEDAKYLLTGSADASIKLWSLSSQRCLHTFTHHTESVWSLHSLHPSLEVFYSGDRSGLVCKVDVEDCSDVSEGECILLCQDADPTTPSSDGINKIVAMDDNLLWTASGHSNIKRWPVPQRRSARASTLLLDIDGDRYARSESPARLDNSELLSAAGTRPSTAHSPRASVAASMQSLASDSWPAQTEDEDDRLYGIPFESLVRLISPNEPFVYSSGRTRDPEVATLYSAASIKSVPRTSATHMRPSTATTLQQQHSQTPQLRSPRTEDTMQVHSTARADYEERELASDAIPLHSEPDEVIEGEHGLVRSIILNDRMHALTVDTSGEVQVWDIVRGVCKGKFCRDEVAKLSVEGSWAGGSGAGDRERSPREALEAVRERIEGEAVVSAWSTADTKAGILTVHLTEKSFEAEVYADEVGYANDRRFNDESKSVSRFVTSSTPCWPSDVHYLSVNLGKWVLRNLFLGFIREEQRTRRSQDEGNSPPESILVPSLGRINRDSSTPQPSRKSSTVFASGVVVHSPTMIPTLAPTAAPPTRASPLLTPLIPLYLKEATLPSIPQSSFVSSNDATPMPLPIARRGRSITDEGETSFNNSHTDYLAIRTRQPSLPGAGAATLDDFSGGQGKTDALQTPVTPGGGLMGRLKNFGKTKRPPSEAASSPVIGPSVPESIPEKSVEIDITRTASQALLSGPITPPPSVEAPTYSILLNTIIHISEESAPSFNMVYRGTVASTKYDVHALEESMPLWLLECLLLNKLPDVEHIKISFVLLPWPEKEKEDTLPELLNTTQSKLTSSRYLRIRKLIIHVQEKLDRISPRSKPGSHDDHEHTHSPSSPHPRAEDEYEILCNDVVLHLGMSLLAVRQYVWRQSTELVMYYRRKTSSPPEMG</sequence>
<evidence type="ECO:0000313" key="7">
    <source>
        <dbReference type="Proteomes" id="UP000775547"/>
    </source>
</evidence>
<dbReference type="InterPro" id="IPR020472">
    <property type="entry name" value="WD40_PAC1"/>
</dbReference>
<dbReference type="PRINTS" id="PR00320">
    <property type="entry name" value="GPROTEINBRPT"/>
</dbReference>
<dbReference type="InterPro" id="IPR051246">
    <property type="entry name" value="WDR48"/>
</dbReference>
<dbReference type="GO" id="GO:0000724">
    <property type="term" value="P:double-strand break repair via homologous recombination"/>
    <property type="evidence" value="ECO:0007669"/>
    <property type="project" value="TreeGrafter"/>
</dbReference>
<keyword evidence="7" id="KW-1185">Reference proteome</keyword>
<dbReference type="SUPFAM" id="SSF50978">
    <property type="entry name" value="WD40 repeat-like"/>
    <property type="match status" value="1"/>
</dbReference>
<feature type="region of interest" description="Disordered" evidence="5">
    <location>
        <begin position="981"/>
        <end position="1002"/>
    </location>
</feature>
<name>A0A9P7GC59_9AGAR</name>
<feature type="compositionally biased region" description="Basic and acidic residues" evidence="5">
    <location>
        <begin position="1146"/>
        <end position="1162"/>
    </location>
</feature>
<evidence type="ECO:0000256" key="4">
    <source>
        <dbReference type="PROSITE-ProRule" id="PRU00221"/>
    </source>
</evidence>
<feature type="region of interest" description="Disordered" evidence="5">
    <location>
        <begin position="1146"/>
        <end position="1171"/>
    </location>
</feature>
<dbReference type="EMBL" id="JABCKV010000006">
    <property type="protein sequence ID" value="KAG5647852.1"/>
    <property type="molecule type" value="Genomic_DNA"/>
</dbReference>
<feature type="repeat" description="WD" evidence="4">
    <location>
        <begin position="282"/>
        <end position="323"/>
    </location>
</feature>
<proteinExistence type="inferred from homology"/>
<evidence type="ECO:0008006" key="8">
    <source>
        <dbReference type="Google" id="ProtNLM"/>
    </source>
</evidence>
<keyword evidence="2 4" id="KW-0853">WD repeat</keyword>
<feature type="region of interest" description="Disordered" evidence="5">
    <location>
        <begin position="806"/>
        <end position="844"/>
    </location>
</feature>
<comment type="similarity">
    <text evidence="1">Belongs to the WD repeat WDR48 family.</text>
</comment>
<evidence type="ECO:0000256" key="1">
    <source>
        <dbReference type="ARBA" id="ARBA00006917"/>
    </source>
</evidence>
<feature type="repeat" description="WD" evidence="4">
    <location>
        <begin position="324"/>
        <end position="365"/>
    </location>
</feature>
<dbReference type="Pfam" id="PF11816">
    <property type="entry name" value="DUF3337"/>
    <property type="match status" value="1"/>
</dbReference>
<dbReference type="InterPro" id="IPR015943">
    <property type="entry name" value="WD40/YVTN_repeat-like_dom_sf"/>
</dbReference>
<dbReference type="PROSITE" id="PS50082">
    <property type="entry name" value="WD_REPEATS_2"/>
    <property type="match status" value="3"/>
</dbReference>
<reference evidence="6" key="2">
    <citation type="submission" date="2021-10" db="EMBL/GenBank/DDBJ databases">
        <title>Phylogenomics reveals ancestral predisposition of the termite-cultivated fungus Termitomyces towards a domesticated lifestyle.</title>
        <authorList>
            <person name="Auxier B."/>
            <person name="Grum-Grzhimaylo A."/>
            <person name="Cardenas M.E."/>
            <person name="Lodge J.D."/>
            <person name="Laessoe T."/>
            <person name="Pedersen O."/>
            <person name="Smith M.E."/>
            <person name="Kuyper T.W."/>
            <person name="Franco-Molano E.A."/>
            <person name="Baroni T.J."/>
            <person name="Aanen D.K."/>
        </authorList>
    </citation>
    <scope>NUCLEOTIDE SEQUENCE</scope>
    <source>
        <strain evidence="6">AP01</strain>
        <tissue evidence="6">Mycelium</tissue>
    </source>
</reference>
<dbReference type="SMART" id="SM00320">
    <property type="entry name" value="WD40"/>
    <property type="match status" value="8"/>
</dbReference>
<dbReference type="Gene3D" id="2.130.10.10">
    <property type="entry name" value="YVTN repeat-like/Quinoprotein amine dehydrogenase"/>
    <property type="match status" value="2"/>
</dbReference>
<gene>
    <name evidence="6" type="ORF">DXG03_007776</name>
</gene>
<feature type="compositionally biased region" description="Polar residues" evidence="5">
    <location>
        <begin position="571"/>
        <end position="598"/>
    </location>
</feature>
<evidence type="ECO:0000256" key="5">
    <source>
        <dbReference type="SAM" id="MobiDB-lite"/>
    </source>
</evidence>